<evidence type="ECO:0000256" key="3">
    <source>
        <dbReference type="RuleBase" id="RU003682"/>
    </source>
</evidence>
<keyword evidence="2 3" id="KW-0408">Iron</keyword>
<dbReference type="GO" id="GO:0016491">
    <property type="term" value="F:oxidoreductase activity"/>
    <property type="evidence" value="ECO:0007669"/>
    <property type="project" value="UniProtKB-KW"/>
</dbReference>
<evidence type="ECO:0000313" key="5">
    <source>
        <dbReference type="EMBL" id="KAL2632521.1"/>
    </source>
</evidence>
<dbReference type="SUPFAM" id="SSF51197">
    <property type="entry name" value="Clavaminate synthase-like"/>
    <property type="match status" value="1"/>
</dbReference>
<dbReference type="GO" id="GO:0046872">
    <property type="term" value="F:metal ion binding"/>
    <property type="evidence" value="ECO:0007669"/>
    <property type="project" value="UniProtKB-KW"/>
</dbReference>
<dbReference type="InterPro" id="IPR050231">
    <property type="entry name" value="Iron_ascorbate_oxido_reductase"/>
</dbReference>
<dbReference type="PANTHER" id="PTHR47990">
    <property type="entry name" value="2-OXOGLUTARATE (2OG) AND FE(II)-DEPENDENT OXYGENASE SUPERFAMILY PROTEIN-RELATED"/>
    <property type="match status" value="1"/>
</dbReference>
<dbReference type="Proteomes" id="UP001605036">
    <property type="component" value="Unassembled WGS sequence"/>
</dbReference>
<dbReference type="EMBL" id="JBHFFA010000003">
    <property type="protein sequence ID" value="KAL2632521.1"/>
    <property type="molecule type" value="Genomic_DNA"/>
</dbReference>
<comment type="similarity">
    <text evidence="3">Belongs to the iron/ascorbate-dependent oxidoreductase family.</text>
</comment>
<dbReference type="Gene3D" id="2.60.120.330">
    <property type="entry name" value="B-lactam Antibiotic, Isopenicillin N Synthase, Chain"/>
    <property type="match status" value="1"/>
</dbReference>
<organism evidence="5 6">
    <name type="scientific">Riccia fluitans</name>
    <dbReference type="NCBI Taxonomy" id="41844"/>
    <lineage>
        <taxon>Eukaryota</taxon>
        <taxon>Viridiplantae</taxon>
        <taxon>Streptophyta</taxon>
        <taxon>Embryophyta</taxon>
        <taxon>Marchantiophyta</taxon>
        <taxon>Marchantiopsida</taxon>
        <taxon>Marchantiidae</taxon>
        <taxon>Marchantiales</taxon>
        <taxon>Ricciaceae</taxon>
        <taxon>Riccia</taxon>
    </lineage>
</organism>
<protein>
    <recommendedName>
        <fullName evidence="4">Fe2OG dioxygenase domain-containing protein</fullName>
    </recommendedName>
</protein>
<proteinExistence type="inferred from homology"/>
<dbReference type="InterPro" id="IPR005123">
    <property type="entry name" value="Oxoglu/Fe-dep_dioxygenase_dom"/>
</dbReference>
<dbReference type="AlphaFoldDB" id="A0ABD1YP21"/>
<keyword evidence="1 3" id="KW-0479">Metal-binding</keyword>
<reference evidence="5 6" key="1">
    <citation type="submission" date="2024-09" db="EMBL/GenBank/DDBJ databases">
        <title>Chromosome-scale assembly of Riccia fluitans.</title>
        <authorList>
            <person name="Paukszto L."/>
            <person name="Sawicki J."/>
            <person name="Karawczyk K."/>
            <person name="Piernik-Szablinska J."/>
            <person name="Szczecinska M."/>
            <person name="Mazdziarz M."/>
        </authorList>
    </citation>
    <scope>NUCLEOTIDE SEQUENCE [LARGE SCALE GENOMIC DNA]</scope>
    <source>
        <strain evidence="5">Rf_01</strain>
        <tissue evidence="5">Aerial parts of the thallus</tissue>
    </source>
</reference>
<keyword evidence="6" id="KW-1185">Reference proteome</keyword>
<dbReference type="InterPro" id="IPR026992">
    <property type="entry name" value="DIOX_N"/>
</dbReference>
<gene>
    <name evidence="5" type="ORF">R1flu_004000</name>
</gene>
<keyword evidence="3" id="KW-0560">Oxidoreductase</keyword>
<dbReference type="Pfam" id="PF14226">
    <property type="entry name" value="DIOX_N"/>
    <property type="match status" value="1"/>
</dbReference>
<name>A0ABD1YP21_9MARC</name>
<evidence type="ECO:0000259" key="4">
    <source>
        <dbReference type="PROSITE" id="PS51471"/>
    </source>
</evidence>
<dbReference type="InterPro" id="IPR044861">
    <property type="entry name" value="IPNS-like_FE2OG_OXY"/>
</dbReference>
<dbReference type="InterPro" id="IPR027443">
    <property type="entry name" value="IPNS-like_sf"/>
</dbReference>
<evidence type="ECO:0000256" key="1">
    <source>
        <dbReference type="ARBA" id="ARBA00022723"/>
    </source>
</evidence>
<evidence type="ECO:0000256" key="2">
    <source>
        <dbReference type="ARBA" id="ARBA00023004"/>
    </source>
</evidence>
<evidence type="ECO:0000313" key="6">
    <source>
        <dbReference type="Proteomes" id="UP001605036"/>
    </source>
</evidence>
<comment type="caution">
    <text evidence="5">The sequence shown here is derived from an EMBL/GenBank/DDBJ whole genome shotgun (WGS) entry which is preliminary data.</text>
</comment>
<dbReference type="Pfam" id="PF03171">
    <property type="entry name" value="2OG-FeII_Oxy"/>
    <property type="match status" value="1"/>
</dbReference>
<accession>A0ABD1YP21</accession>
<feature type="domain" description="Fe2OG dioxygenase" evidence="4">
    <location>
        <begin position="185"/>
        <end position="281"/>
    </location>
</feature>
<dbReference type="PROSITE" id="PS51471">
    <property type="entry name" value="FE2OG_OXY"/>
    <property type="match status" value="1"/>
</dbReference>
<sequence length="332" mass="37753">MALKAPRVDLQAWQDLKRHKFELEVARSAIRTWGFFELYNHNLPEATLESSFKACDEFFALPQVEKLKSESRLKQGSASLMRPGYCGDILSRDGKRLPKEHYKSSRYVLNGDLLDEKFKPENQAENVWPCHPADFKNSMNAVHEEFSRLANTLLIEIFSECLGIDSTCLRDKICAGDLICKRFLNVNHCFKFSGRELLPAVPAHADPGAFTIVVQANKGVHGLQTLYHGEWVTIRPSKYSLIVNAGDCMKAWSNGLVQSMIHRVVNSSEGSRFSMAYFVSPPLDMVIEPILELVTEENPAKYKPFKLLELVRQDPETIRLDKFKISDEDSAR</sequence>